<accession>A0A511QRD1</accession>
<dbReference type="PANTHER" id="PTHR48090:SF1">
    <property type="entry name" value="PROPHAGE BACTOPRENOL GLUCOSYL TRANSFERASE HOMOLOG"/>
    <property type="match status" value="1"/>
</dbReference>
<dbReference type="SUPFAM" id="SSF53448">
    <property type="entry name" value="Nucleotide-diphospho-sugar transferases"/>
    <property type="match status" value="1"/>
</dbReference>
<dbReference type="AlphaFoldDB" id="A0A511QRD1"/>
<evidence type="ECO:0000256" key="4">
    <source>
        <dbReference type="ARBA" id="ARBA00022679"/>
    </source>
</evidence>
<dbReference type="CDD" id="cd04187">
    <property type="entry name" value="DPM1_like_bac"/>
    <property type="match status" value="1"/>
</dbReference>
<keyword evidence="12" id="KW-1185">Reference proteome</keyword>
<dbReference type="InterPro" id="IPR050256">
    <property type="entry name" value="Glycosyltransferase_2"/>
</dbReference>
<protein>
    <submittedName>
        <fullName evidence="11">Glycosyl hydrolase</fullName>
    </submittedName>
</protein>
<proteinExistence type="inferred from homology"/>
<dbReference type="OrthoDB" id="9811884at2"/>
<evidence type="ECO:0000256" key="9">
    <source>
        <dbReference type="SAM" id="Phobius"/>
    </source>
</evidence>
<name>A0A511QRD1_9VIBR</name>
<keyword evidence="3" id="KW-0328">Glycosyltransferase</keyword>
<evidence type="ECO:0000256" key="5">
    <source>
        <dbReference type="ARBA" id="ARBA00022692"/>
    </source>
</evidence>
<feature type="transmembrane region" description="Helical" evidence="9">
    <location>
        <begin position="279"/>
        <end position="300"/>
    </location>
</feature>
<dbReference type="PANTHER" id="PTHR48090">
    <property type="entry name" value="UNDECAPRENYL-PHOSPHATE 4-DEOXY-4-FORMAMIDO-L-ARABINOSE TRANSFERASE-RELATED"/>
    <property type="match status" value="1"/>
</dbReference>
<keyword evidence="2" id="KW-1003">Cell membrane</keyword>
<dbReference type="EMBL" id="BJXK01000004">
    <property type="protein sequence ID" value="GEM79142.1"/>
    <property type="molecule type" value="Genomic_DNA"/>
</dbReference>
<dbReference type="FunFam" id="3.90.550.10:FF:000079">
    <property type="entry name" value="Probable glycosyl transferase"/>
    <property type="match status" value="1"/>
</dbReference>
<evidence type="ECO:0000259" key="10">
    <source>
        <dbReference type="Pfam" id="PF00535"/>
    </source>
</evidence>
<dbReference type="Gene3D" id="3.90.550.10">
    <property type="entry name" value="Spore Coat Polysaccharide Biosynthesis Protein SpsA, Chain A"/>
    <property type="match status" value="1"/>
</dbReference>
<dbReference type="Proteomes" id="UP000321113">
    <property type="component" value="Unassembled WGS sequence"/>
</dbReference>
<evidence type="ECO:0000256" key="2">
    <source>
        <dbReference type="ARBA" id="ARBA00022475"/>
    </source>
</evidence>
<comment type="subcellular location">
    <subcellularLocation>
        <location evidence="1">Cell membrane</location>
        <topology evidence="1">Multi-pass membrane protein</topology>
    </subcellularLocation>
</comment>
<feature type="transmembrane region" description="Helical" evidence="9">
    <location>
        <begin position="245"/>
        <end position="267"/>
    </location>
</feature>
<dbReference type="GO" id="GO:0005886">
    <property type="term" value="C:plasma membrane"/>
    <property type="evidence" value="ECO:0007669"/>
    <property type="project" value="UniProtKB-SubCell"/>
</dbReference>
<dbReference type="InterPro" id="IPR029044">
    <property type="entry name" value="Nucleotide-diphossugar_trans"/>
</dbReference>
<evidence type="ECO:0000256" key="8">
    <source>
        <dbReference type="ARBA" id="ARBA00038152"/>
    </source>
</evidence>
<evidence type="ECO:0000256" key="3">
    <source>
        <dbReference type="ARBA" id="ARBA00022676"/>
    </source>
</evidence>
<evidence type="ECO:0000313" key="11">
    <source>
        <dbReference type="EMBL" id="GEM79142.1"/>
    </source>
</evidence>
<comment type="caution">
    <text evidence="11">The sequence shown here is derived from an EMBL/GenBank/DDBJ whole genome shotgun (WGS) entry which is preliminary data.</text>
</comment>
<dbReference type="GO" id="GO:0016787">
    <property type="term" value="F:hydrolase activity"/>
    <property type="evidence" value="ECO:0007669"/>
    <property type="project" value="UniProtKB-KW"/>
</dbReference>
<dbReference type="InterPro" id="IPR001173">
    <property type="entry name" value="Glyco_trans_2-like"/>
</dbReference>
<dbReference type="RefSeq" id="WP_119008435.1">
    <property type="nucleotide sequence ID" value="NZ_BJXK01000004.1"/>
</dbReference>
<dbReference type="GO" id="GO:0016757">
    <property type="term" value="F:glycosyltransferase activity"/>
    <property type="evidence" value="ECO:0007669"/>
    <property type="project" value="UniProtKB-KW"/>
</dbReference>
<keyword evidence="11" id="KW-0378">Hydrolase</keyword>
<dbReference type="Pfam" id="PF00535">
    <property type="entry name" value="Glycos_transf_2"/>
    <property type="match status" value="1"/>
</dbReference>
<sequence length="333" mass="36828">MGIVSSIPTFGKTAITLTVIVPYFNEACVLPELHTRLSSVLSSIDGQTEIIYVNDGSSDNSLDAVERFTSEASSIVSVSLSRNFGKEAAMSAGLAQSKGQAVIIIDADLQDPPELIPQMLEQWQQGYDVVNMQRSERLGETWFKRQSAAIYYRLLNTMSKSNIPENVGDFRLLSREVVDHINRLPERNRYMKGIFSWPGFKQTTLQFQREARHSGETKWNYLSLIGLAIDGITSFSVSPLRIASVIGFLVASSAFIYGMLIVVKTLFLGEPTSGYPSMMIVQLALGGIQLLSIGLLGEYVGRIFIETKQRPLYLIQSVNQKPATTALALECRA</sequence>
<evidence type="ECO:0000313" key="12">
    <source>
        <dbReference type="Proteomes" id="UP000321113"/>
    </source>
</evidence>
<comment type="similarity">
    <text evidence="8">Belongs to the glycosyltransferase 2 family. GtrB subfamily.</text>
</comment>
<organism evidence="11 12">
    <name type="scientific">Vibrio superstes NBRC 103154</name>
    <dbReference type="NCBI Taxonomy" id="1219062"/>
    <lineage>
        <taxon>Bacteria</taxon>
        <taxon>Pseudomonadati</taxon>
        <taxon>Pseudomonadota</taxon>
        <taxon>Gammaproteobacteria</taxon>
        <taxon>Vibrionales</taxon>
        <taxon>Vibrionaceae</taxon>
        <taxon>Vibrio</taxon>
    </lineage>
</organism>
<evidence type="ECO:0000256" key="1">
    <source>
        <dbReference type="ARBA" id="ARBA00004651"/>
    </source>
</evidence>
<evidence type="ECO:0000256" key="7">
    <source>
        <dbReference type="ARBA" id="ARBA00023136"/>
    </source>
</evidence>
<keyword evidence="4" id="KW-0808">Transferase</keyword>
<evidence type="ECO:0000256" key="6">
    <source>
        <dbReference type="ARBA" id="ARBA00022989"/>
    </source>
</evidence>
<gene>
    <name evidence="11" type="ORF">VSU01S_13870</name>
</gene>
<feature type="domain" description="Glycosyltransferase 2-like" evidence="10">
    <location>
        <begin position="18"/>
        <end position="180"/>
    </location>
</feature>
<keyword evidence="6 9" id="KW-1133">Transmembrane helix</keyword>
<keyword evidence="5 9" id="KW-0812">Transmembrane</keyword>
<reference evidence="11 12" key="1">
    <citation type="submission" date="2019-07" db="EMBL/GenBank/DDBJ databases">
        <title>Whole genome shotgun sequence of Vibrio superstes NBRC 103154.</title>
        <authorList>
            <person name="Hosoyama A."/>
            <person name="Uohara A."/>
            <person name="Ohji S."/>
            <person name="Ichikawa N."/>
        </authorList>
    </citation>
    <scope>NUCLEOTIDE SEQUENCE [LARGE SCALE GENOMIC DNA]</scope>
    <source>
        <strain evidence="11 12">NBRC 103154</strain>
    </source>
</reference>
<keyword evidence="7 9" id="KW-0472">Membrane</keyword>